<dbReference type="Pfam" id="PF13597">
    <property type="entry name" value="NRDD"/>
    <property type="match status" value="1"/>
</dbReference>
<accession>A0A6I6JTC2</accession>
<dbReference type="GO" id="GO:0008998">
    <property type="term" value="F:ribonucleoside-triphosphate reductase (thioredoxin) activity"/>
    <property type="evidence" value="ECO:0007669"/>
    <property type="project" value="InterPro"/>
</dbReference>
<dbReference type="GO" id="GO:0005524">
    <property type="term" value="F:ATP binding"/>
    <property type="evidence" value="ECO:0007669"/>
    <property type="project" value="UniProtKB-UniRule"/>
</dbReference>
<organism evidence="5 6">
    <name type="scientific">Maribellus comscasis</name>
    <dbReference type="NCBI Taxonomy" id="2681766"/>
    <lineage>
        <taxon>Bacteria</taxon>
        <taxon>Pseudomonadati</taxon>
        <taxon>Bacteroidota</taxon>
        <taxon>Bacteroidia</taxon>
        <taxon>Marinilabiliales</taxon>
        <taxon>Prolixibacteraceae</taxon>
        <taxon>Maribellus</taxon>
    </lineage>
</organism>
<evidence type="ECO:0000256" key="2">
    <source>
        <dbReference type="ARBA" id="ARBA00022840"/>
    </source>
</evidence>
<dbReference type="GO" id="GO:0004748">
    <property type="term" value="F:ribonucleoside-diphosphate reductase activity, thioredoxin disulfide as acceptor"/>
    <property type="evidence" value="ECO:0007669"/>
    <property type="project" value="TreeGrafter"/>
</dbReference>
<keyword evidence="6" id="KW-1185">Reference proteome</keyword>
<feature type="domain" description="ATP-cone" evidence="4">
    <location>
        <begin position="6"/>
        <end position="92"/>
    </location>
</feature>
<dbReference type="NCBIfam" id="TIGR02827">
    <property type="entry name" value="RNR_anaer_Bdell"/>
    <property type="match status" value="1"/>
</dbReference>
<dbReference type="PROSITE" id="PS51161">
    <property type="entry name" value="ATP_CONE"/>
    <property type="match status" value="1"/>
</dbReference>
<dbReference type="InterPro" id="IPR012833">
    <property type="entry name" value="NrdD"/>
</dbReference>
<dbReference type="Gene3D" id="3.20.70.20">
    <property type="match status" value="1"/>
</dbReference>
<dbReference type="RefSeq" id="WP_158869432.1">
    <property type="nucleotide sequence ID" value="NZ_CP046401.1"/>
</dbReference>
<dbReference type="Proteomes" id="UP000428260">
    <property type="component" value="Chromosome"/>
</dbReference>
<dbReference type="Pfam" id="PF03477">
    <property type="entry name" value="ATP-cone"/>
    <property type="match status" value="1"/>
</dbReference>
<dbReference type="SUPFAM" id="SSF51998">
    <property type="entry name" value="PFL-like glycyl radical enzymes"/>
    <property type="match status" value="1"/>
</dbReference>
<dbReference type="GO" id="GO:0006260">
    <property type="term" value="P:DNA replication"/>
    <property type="evidence" value="ECO:0007669"/>
    <property type="project" value="InterPro"/>
</dbReference>
<evidence type="ECO:0000259" key="4">
    <source>
        <dbReference type="PROSITE" id="PS51161"/>
    </source>
</evidence>
<evidence type="ECO:0000256" key="1">
    <source>
        <dbReference type="ARBA" id="ARBA00022741"/>
    </source>
</evidence>
<keyword evidence="1 3" id="KW-0547">Nucleotide-binding</keyword>
<dbReference type="KEGG" id="mcos:GM418_22310"/>
<protein>
    <submittedName>
        <fullName evidence="5">Anaerobic ribonucleoside-triphosphate reductase</fullName>
    </submittedName>
</protein>
<dbReference type="GO" id="GO:0009265">
    <property type="term" value="P:2'-deoxyribonucleotide biosynthetic process"/>
    <property type="evidence" value="ECO:0007669"/>
    <property type="project" value="TreeGrafter"/>
</dbReference>
<sequence>MSSTELLIVKRDGKRAPFSLDKIKNAIRKAFLSVGSFASDEDLTNILHRLNIRNEMNVEDIQNQVERSLMAENYFSVAKSYMLYRQKHSEDRETRNRVKFLIDYCAAGNAASGSKFDSNANVDKKNIATLIGELPKGNFIRLNRRLLTDRLSNMFGKELSDKYLSFLKQHFIYKNDETSLAPYCASITMYPWLLDGTSKIGGNSSAPTNLKSFCGGFINMVFIVSSMLSGACATPEFLMYLNYFIEKEYGNDYYEHSNEIVDLSKRKRSIDKIITDCFEQIVYSLNQPTGARNFQAVFWNIAYYDKYYFESLFGEFVFPDGSKPQWKSLSWLQKRFMVWFNKERTKTVLTFPVETMALLADNGDIKDEEYGDFTAKMYSEGHSFFTYLSDNADSLSSCCRLRNEIQNNGFSYTLGAGGVSTGSKSVLTINLNRCVQQAKKERIPYINFLEEVVDLVHKVQLGYNENLKELQEKGMLPLFDAGYINMGRQYLTIGVNGLVEAAEFLGIEINDNPEYASFTGEVLGLIETYNKKYRSKDTMFNCEMIPAENVGVKHAKWDREDGFYVPRDCYNSYFYVVEDESLNVIDKFRVHGKKYIEHLTGGSALHMNLEEHLAPTQYNQLLRVAAKEGCNYFTFNIPNTVCNDCGHIDKRYLKECPKCKSKNIDYLTRIIGYMKRISSFSDARQKEAAKRYYASNTEQEKAKKVEEYA</sequence>
<gene>
    <name evidence="5" type="primary">nrdD</name>
    <name evidence="5" type="ORF">GM418_22310</name>
</gene>
<evidence type="ECO:0000256" key="3">
    <source>
        <dbReference type="PROSITE-ProRule" id="PRU00492"/>
    </source>
</evidence>
<keyword evidence="2 3" id="KW-0067">ATP-binding</keyword>
<dbReference type="GO" id="GO:0031250">
    <property type="term" value="C:anaerobic ribonucleoside-triphosphate reductase complex"/>
    <property type="evidence" value="ECO:0007669"/>
    <property type="project" value="TreeGrafter"/>
</dbReference>
<proteinExistence type="predicted"/>
<evidence type="ECO:0000313" key="5">
    <source>
        <dbReference type="EMBL" id="QGY46295.1"/>
    </source>
</evidence>
<dbReference type="InterPro" id="IPR005144">
    <property type="entry name" value="ATP-cone_dom"/>
</dbReference>
<dbReference type="AlphaFoldDB" id="A0A6I6JTC2"/>
<evidence type="ECO:0000313" key="6">
    <source>
        <dbReference type="Proteomes" id="UP000428260"/>
    </source>
</evidence>
<name>A0A6I6JTC2_9BACT</name>
<dbReference type="PANTHER" id="PTHR21075">
    <property type="entry name" value="ANAEROBIC RIBONUCLEOSIDE-TRIPHOSPHATE REDUCTASE"/>
    <property type="match status" value="1"/>
</dbReference>
<dbReference type="PANTHER" id="PTHR21075:SF0">
    <property type="entry name" value="ANAEROBIC RIBONUCLEOSIDE-TRIPHOSPHATE REDUCTASE"/>
    <property type="match status" value="1"/>
</dbReference>
<dbReference type="EMBL" id="CP046401">
    <property type="protein sequence ID" value="QGY46295.1"/>
    <property type="molecule type" value="Genomic_DNA"/>
</dbReference>
<reference evidence="5 6" key="1">
    <citation type="submission" date="2019-11" db="EMBL/GenBank/DDBJ databases">
        <authorList>
            <person name="Zheng R.K."/>
            <person name="Sun C.M."/>
        </authorList>
    </citation>
    <scope>NUCLEOTIDE SEQUENCE [LARGE SCALE GENOMIC DNA]</scope>
    <source>
        <strain evidence="5 6">WC007</strain>
    </source>
</reference>
<dbReference type="NCBIfam" id="NF006127">
    <property type="entry name" value="PRK08271.1"/>
    <property type="match status" value="1"/>
</dbReference>